<dbReference type="RefSeq" id="XP_043165722.1">
    <property type="nucleotide sequence ID" value="XM_043309787.1"/>
</dbReference>
<dbReference type="GeneID" id="67013602"/>
<organism evidence="2 3">
    <name type="scientific">Alternaria atra</name>
    <dbReference type="NCBI Taxonomy" id="119953"/>
    <lineage>
        <taxon>Eukaryota</taxon>
        <taxon>Fungi</taxon>
        <taxon>Dikarya</taxon>
        <taxon>Ascomycota</taxon>
        <taxon>Pezizomycotina</taxon>
        <taxon>Dothideomycetes</taxon>
        <taxon>Pleosporomycetidae</taxon>
        <taxon>Pleosporales</taxon>
        <taxon>Pleosporineae</taxon>
        <taxon>Pleosporaceae</taxon>
        <taxon>Alternaria</taxon>
        <taxon>Alternaria sect. Ulocladioides</taxon>
    </lineage>
</organism>
<evidence type="ECO:0000256" key="1">
    <source>
        <dbReference type="SAM" id="MobiDB-lite"/>
    </source>
</evidence>
<dbReference type="OrthoDB" id="10393409at2759"/>
<keyword evidence="3" id="KW-1185">Reference proteome</keyword>
<dbReference type="AlphaFoldDB" id="A0A8J2I192"/>
<dbReference type="Proteomes" id="UP000676310">
    <property type="component" value="Unassembled WGS sequence"/>
</dbReference>
<accession>A0A8J2I192</accession>
<evidence type="ECO:0000313" key="2">
    <source>
        <dbReference type="EMBL" id="CAG5148331.1"/>
    </source>
</evidence>
<sequence length="526" mass="58670">MSTFSLAPAACHNYTTTSPILEIECTVSVGPGVQCSASRNGFITIQTKTESITILLQRIINKKRITVKPVDQQPVQTVASSSGSSTSQAKFWFAGNNDPDNTPQDEVDDGPDDLLSSDDEETPGFAGEVAGKADNGAENLFRGKNHAGLDEHEDREGDIDAINSDGSNNKRSGQKKQKKPTSDEELTKICQTLASKTLKKWKLKQHKEKKSLEALLSNWPTFFGHTSYASLGQWSYRALDTSEKFGGLQRPFHKMGLANWWNGCLKRRTSENTTTRVKARMVSALEPDFEKLDSKEKEAKRKQIDRYVLQGEIISLMFTRAPGLVITVSDLITTSEYHDLWSNRHRSPVSGFNWINEELIQDSELYSESVQSIFSLMHQHFTFISNDPEPKVSPPIRRIWNDCHIILPSRTPSSKELVPSYQTSLCDQQSFVDSIEESTNATKRRKTSRHATSQIQAKLGTIQMSEYLLLQFGACPGLFVENQALDVTIAANVLQSLQHGNRGYTGLLPVHCWTTNCNPATPPQVS</sequence>
<comment type="caution">
    <text evidence="2">The sequence shown here is derived from an EMBL/GenBank/DDBJ whole genome shotgun (WGS) entry which is preliminary data.</text>
</comment>
<evidence type="ECO:0000313" key="3">
    <source>
        <dbReference type="Proteomes" id="UP000676310"/>
    </source>
</evidence>
<proteinExistence type="predicted"/>
<name>A0A8J2I192_9PLEO</name>
<gene>
    <name evidence="2" type="ORF">ALTATR162_LOCUS2185</name>
</gene>
<dbReference type="EMBL" id="CAJRGZ010000015">
    <property type="protein sequence ID" value="CAG5148331.1"/>
    <property type="molecule type" value="Genomic_DNA"/>
</dbReference>
<feature type="compositionally biased region" description="Acidic residues" evidence="1">
    <location>
        <begin position="103"/>
        <end position="122"/>
    </location>
</feature>
<reference evidence="2" key="1">
    <citation type="submission" date="2021-05" db="EMBL/GenBank/DDBJ databases">
        <authorList>
            <person name="Stam R."/>
        </authorList>
    </citation>
    <scope>NUCLEOTIDE SEQUENCE</scope>
    <source>
        <strain evidence="2">CS162</strain>
    </source>
</reference>
<feature type="compositionally biased region" description="Low complexity" evidence="1">
    <location>
        <begin position="75"/>
        <end position="89"/>
    </location>
</feature>
<protein>
    <submittedName>
        <fullName evidence="2">Uncharacterized protein</fullName>
    </submittedName>
</protein>
<feature type="region of interest" description="Disordered" evidence="1">
    <location>
        <begin position="71"/>
        <end position="183"/>
    </location>
</feature>